<evidence type="ECO:0000313" key="11">
    <source>
        <dbReference type="EMBL" id="MFC4355914.1"/>
    </source>
</evidence>
<protein>
    <recommendedName>
        <fullName evidence="10">Fluoride-specific ion channel FluC</fullName>
    </recommendedName>
</protein>
<evidence type="ECO:0000256" key="8">
    <source>
        <dbReference type="ARBA" id="ARBA00035585"/>
    </source>
</evidence>
<comment type="subcellular location">
    <subcellularLocation>
        <location evidence="1 10">Cell membrane</location>
        <topology evidence="1 10">Multi-pass membrane protein</topology>
    </subcellularLocation>
</comment>
<dbReference type="HAMAP" id="MF_00454">
    <property type="entry name" value="FluC"/>
    <property type="match status" value="1"/>
</dbReference>
<keyword evidence="10" id="KW-0406">Ion transport</keyword>
<reference evidence="12" key="1">
    <citation type="journal article" date="2019" name="Int. J. Syst. Evol. Microbiol.">
        <title>The Global Catalogue of Microorganisms (GCM) 10K type strain sequencing project: providing services to taxonomists for standard genome sequencing and annotation.</title>
        <authorList>
            <consortium name="The Broad Institute Genomics Platform"/>
            <consortium name="The Broad Institute Genome Sequencing Center for Infectious Disease"/>
            <person name="Wu L."/>
            <person name="Ma J."/>
        </authorList>
    </citation>
    <scope>NUCLEOTIDE SEQUENCE [LARGE SCALE GENOMIC DNA]</scope>
    <source>
        <strain evidence="12">CCUG 50353</strain>
    </source>
</reference>
<evidence type="ECO:0000256" key="1">
    <source>
        <dbReference type="ARBA" id="ARBA00004651"/>
    </source>
</evidence>
<evidence type="ECO:0000256" key="2">
    <source>
        <dbReference type="ARBA" id="ARBA00022475"/>
    </source>
</evidence>
<comment type="function">
    <text evidence="9 10">Fluoride-specific ion channel. Important for reducing fluoride concentration in the cell, thus reducing its toxicity.</text>
</comment>
<comment type="caution">
    <text evidence="11">The sequence shown here is derived from an EMBL/GenBank/DDBJ whole genome shotgun (WGS) entry which is preliminary data.</text>
</comment>
<dbReference type="PANTHER" id="PTHR28259">
    <property type="entry name" value="FLUORIDE EXPORT PROTEIN 1-RELATED"/>
    <property type="match status" value="1"/>
</dbReference>
<dbReference type="PANTHER" id="PTHR28259:SF1">
    <property type="entry name" value="FLUORIDE EXPORT PROTEIN 1-RELATED"/>
    <property type="match status" value="1"/>
</dbReference>
<organism evidence="11 12">
    <name type="scientific">Chryseomicrobium palamuruense</name>
    <dbReference type="NCBI Taxonomy" id="682973"/>
    <lineage>
        <taxon>Bacteria</taxon>
        <taxon>Bacillati</taxon>
        <taxon>Bacillota</taxon>
        <taxon>Bacilli</taxon>
        <taxon>Bacillales</taxon>
        <taxon>Caryophanaceae</taxon>
        <taxon>Chryseomicrobium</taxon>
    </lineage>
</organism>
<keyword evidence="6 10" id="KW-0407">Ion channel</keyword>
<dbReference type="Pfam" id="PF02537">
    <property type="entry name" value="CRCB"/>
    <property type="match status" value="1"/>
</dbReference>
<dbReference type="Proteomes" id="UP001595733">
    <property type="component" value="Unassembled WGS sequence"/>
</dbReference>
<evidence type="ECO:0000256" key="3">
    <source>
        <dbReference type="ARBA" id="ARBA00022692"/>
    </source>
</evidence>
<evidence type="ECO:0000256" key="6">
    <source>
        <dbReference type="ARBA" id="ARBA00023303"/>
    </source>
</evidence>
<gene>
    <name evidence="10" type="primary">fluC</name>
    <name evidence="10" type="synonym">crcB</name>
    <name evidence="11" type="ORF">ACFO0S_12710</name>
</gene>
<keyword evidence="4 10" id="KW-1133">Transmembrane helix</keyword>
<evidence type="ECO:0000256" key="7">
    <source>
        <dbReference type="ARBA" id="ARBA00035120"/>
    </source>
</evidence>
<comment type="similarity">
    <text evidence="7 10">Belongs to the fluoride channel Fluc/FEX (TC 1.A.43) family.</text>
</comment>
<feature type="transmembrane region" description="Helical" evidence="10">
    <location>
        <begin position="81"/>
        <end position="98"/>
    </location>
</feature>
<sequence length="103" mass="11076">MVLVALGGGCGAILRYLLSRWNVTFPFGTLTANVLAALCIGFLIPYLKEGNVFAFFVTGICGSLGTVSTFALEAVTTNYSIRYMLITWLLTCAAVYIGHQLNS</sequence>
<evidence type="ECO:0000313" key="12">
    <source>
        <dbReference type="Proteomes" id="UP001595733"/>
    </source>
</evidence>
<evidence type="ECO:0000256" key="5">
    <source>
        <dbReference type="ARBA" id="ARBA00023136"/>
    </source>
</evidence>
<proteinExistence type="inferred from homology"/>
<evidence type="ECO:0000256" key="10">
    <source>
        <dbReference type="HAMAP-Rule" id="MF_00454"/>
    </source>
</evidence>
<comment type="caution">
    <text evidence="10">Lacks conserved residue(s) required for the propagation of feature annotation.</text>
</comment>
<feature type="transmembrane region" description="Helical" evidence="10">
    <location>
        <begin position="54"/>
        <end position="75"/>
    </location>
</feature>
<keyword evidence="5 10" id="KW-0472">Membrane</keyword>
<keyword evidence="2 10" id="KW-1003">Cell membrane</keyword>
<name>A0ABV8UXY8_9BACL</name>
<accession>A0ABV8UXY8</accession>
<dbReference type="RefSeq" id="WP_378142791.1">
    <property type="nucleotide sequence ID" value="NZ_JBHSEF010000026.1"/>
</dbReference>
<evidence type="ECO:0000256" key="9">
    <source>
        <dbReference type="ARBA" id="ARBA00049940"/>
    </source>
</evidence>
<keyword evidence="10" id="KW-0813">Transport</keyword>
<evidence type="ECO:0000256" key="4">
    <source>
        <dbReference type="ARBA" id="ARBA00022989"/>
    </source>
</evidence>
<keyword evidence="3 10" id="KW-0812">Transmembrane</keyword>
<comment type="catalytic activity">
    <reaction evidence="8">
        <text>fluoride(in) = fluoride(out)</text>
        <dbReference type="Rhea" id="RHEA:76159"/>
        <dbReference type="ChEBI" id="CHEBI:17051"/>
    </reaction>
    <physiologicalReaction direction="left-to-right" evidence="8">
        <dbReference type="Rhea" id="RHEA:76160"/>
    </physiologicalReaction>
</comment>
<keyword evidence="12" id="KW-1185">Reference proteome</keyword>
<feature type="transmembrane region" description="Helical" evidence="10">
    <location>
        <begin position="29"/>
        <end position="47"/>
    </location>
</feature>
<dbReference type="InterPro" id="IPR003691">
    <property type="entry name" value="FluC"/>
</dbReference>
<dbReference type="EMBL" id="JBHSEF010000026">
    <property type="protein sequence ID" value="MFC4355914.1"/>
    <property type="molecule type" value="Genomic_DNA"/>
</dbReference>